<organism evidence="2 3">
    <name type="scientific">Geoglobus acetivorans</name>
    <dbReference type="NCBI Taxonomy" id="565033"/>
    <lineage>
        <taxon>Archaea</taxon>
        <taxon>Methanobacteriati</taxon>
        <taxon>Methanobacteriota</taxon>
        <taxon>Archaeoglobi</taxon>
        <taxon>Archaeoglobales</taxon>
        <taxon>Archaeoglobaceae</taxon>
        <taxon>Geoglobus</taxon>
    </lineage>
</organism>
<dbReference type="NCBIfam" id="TIGR02385">
    <property type="entry name" value="RelE_StbE"/>
    <property type="match status" value="1"/>
</dbReference>
<protein>
    <submittedName>
        <fullName evidence="2">Type II toxin-antitoxin system mRNA interferase toxin, RelE/StbE family</fullName>
    </submittedName>
</protein>
<gene>
    <name evidence="2" type="ORF">LPQ35_09990</name>
</gene>
<dbReference type="EMBL" id="CP087714">
    <property type="protein sequence ID" value="XAT63574.1"/>
    <property type="molecule type" value="Genomic_DNA"/>
</dbReference>
<dbReference type="SUPFAM" id="SSF143011">
    <property type="entry name" value="RelE-like"/>
    <property type="match status" value="1"/>
</dbReference>
<dbReference type="Proteomes" id="UP001492541">
    <property type="component" value="Chromosome"/>
</dbReference>
<name>A0ABZ3H4P0_GEOAI</name>
<dbReference type="InterPro" id="IPR007712">
    <property type="entry name" value="RelE/ParE_toxin"/>
</dbReference>
<keyword evidence="3" id="KW-1185">Reference proteome</keyword>
<dbReference type="GeneID" id="90450026"/>
<accession>A0ABZ3H4P0</accession>
<reference evidence="2 3" key="1">
    <citation type="submission" date="2021-11" db="EMBL/GenBank/DDBJ databases">
        <title>Whole genome of Geoglobus acetivorans.</title>
        <authorList>
            <person name="Liu D."/>
        </authorList>
    </citation>
    <scope>NUCLEOTIDE SEQUENCE [LARGE SCALE GENOMIC DNA]</scope>
    <source>
        <strain evidence="2 3">SBH6</strain>
    </source>
</reference>
<dbReference type="RefSeq" id="WP_193807259.1">
    <property type="nucleotide sequence ID" value="NZ_CP087714.1"/>
</dbReference>
<sequence length="89" mass="11132">MYRYFISKNLESKLKKIHKKNRKFYETVIKKIEEIIKNPQHYKPLRYDLKGLRRVHVERSFVLIFEIDEENGVVRFLDLDHHDKIYKRR</sequence>
<dbReference type="InterPro" id="IPR035093">
    <property type="entry name" value="RelE/ParE_toxin_dom_sf"/>
</dbReference>
<evidence type="ECO:0000313" key="3">
    <source>
        <dbReference type="Proteomes" id="UP001492541"/>
    </source>
</evidence>
<dbReference type="Gene3D" id="3.30.2310.20">
    <property type="entry name" value="RelE-like"/>
    <property type="match status" value="1"/>
</dbReference>
<keyword evidence="1" id="KW-1277">Toxin-antitoxin system</keyword>
<proteinExistence type="predicted"/>
<dbReference type="Pfam" id="PF05016">
    <property type="entry name" value="ParE_toxin"/>
    <property type="match status" value="1"/>
</dbReference>
<evidence type="ECO:0000313" key="2">
    <source>
        <dbReference type="EMBL" id="XAT63574.1"/>
    </source>
</evidence>
<evidence type="ECO:0000256" key="1">
    <source>
        <dbReference type="ARBA" id="ARBA00022649"/>
    </source>
</evidence>